<dbReference type="AlphaFoldDB" id="A0A0F9AQ10"/>
<protein>
    <submittedName>
        <fullName evidence="2">Uncharacterized protein</fullName>
    </submittedName>
</protein>
<name>A0A0F9AQ10_9ZZZZ</name>
<feature type="region of interest" description="Disordered" evidence="1">
    <location>
        <begin position="17"/>
        <end position="105"/>
    </location>
</feature>
<evidence type="ECO:0000313" key="2">
    <source>
        <dbReference type="EMBL" id="KKK80534.1"/>
    </source>
</evidence>
<feature type="non-terminal residue" evidence="2">
    <location>
        <position position="1"/>
    </location>
</feature>
<sequence>FDAIKKTKKIVGYLNVEIKKMNKFNSEKEEKKKQDEEEKPDEEKKKQEEDEETAEEKRKEDAAEDEEEKKKEEGEPKPGEAEIKLPKAPAGETDESAPPEGDKVNILEKKLGEVVKRLDSLVKSGDIIKSRTPRSMHEVAKRREVRKTELALDMLEKAKLGKLSVADMNRQIKGLVRKNNDEAMKTFFEKVHNDKEVA</sequence>
<feature type="compositionally biased region" description="Basic and acidic residues" evidence="1">
    <location>
        <begin position="17"/>
        <end position="48"/>
    </location>
</feature>
<gene>
    <name evidence="2" type="ORF">LCGC14_2822540</name>
</gene>
<evidence type="ECO:0000256" key="1">
    <source>
        <dbReference type="SAM" id="MobiDB-lite"/>
    </source>
</evidence>
<proteinExistence type="predicted"/>
<accession>A0A0F9AQ10</accession>
<feature type="compositionally biased region" description="Basic and acidic residues" evidence="1">
    <location>
        <begin position="68"/>
        <end position="85"/>
    </location>
</feature>
<dbReference type="EMBL" id="LAZR01053536">
    <property type="protein sequence ID" value="KKK80534.1"/>
    <property type="molecule type" value="Genomic_DNA"/>
</dbReference>
<reference evidence="2" key="1">
    <citation type="journal article" date="2015" name="Nature">
        <title>Complex archaea that bridge the gap between prokaryotes and eukaryotes.</title>
        <authorList>
            <person name="Spang A."/>
            <person name="Saw J.H."/>
            <person name="Jorgensen S.L."/>
            <person name="Zaremba-Niedzwiedzka K."/>
            <person name="Martijn J."/>
            <person name="Lind A.E."/>
            <person name="van Eijk R."/>
            <person name="Schleper C."/>
            <person name="Guy L."/>
            <person name="Ettema T.J."/>
        </authorList>
    </citation>
    <scope>NUCLEOTIDE SEQUENCE</scope>
</reference>
<organism evidence="2">
    <name type="scientific">marine sediment metagenome</name>
    <dbReference type="NCBI Taxonomy" id="412755"/>
    <lineage>
        <taxon>unclassified sequences</taxon>
        <taxon>metagenomes</taxon>
        <taxon>ecological metagenomes</taxon>
    </lineage>
</organism>
<comment type="caution">
    <text evidence="2">The sequence shown here is derived from an EMBL/GenBank/DDBJ whole genome shotgun (WGS) entry which is preliminary data.</text>
</comment>